<comment type="subcellular location">
    <subcellularLocation>
        <location evidence="2">Membrane</location>
        <topology evidence="2">Multi-pass membrane protein</topology>
    </subcellularLocation>
</comment>
<evidence type="ECO:0000256" key="10">
    <source>
        <dbReference type="ARBA" id="ARBA00022777"/>
    </source>
</evidence>
<dbReference type="InterPro" id="IPR003819">
    <property type="entry name" value="TauD/TfdA-like"/>
</dbReference>
<keyword evidence="5" id="KW-0813">Transport</keyword>
<dbReference type="InterPro" id="IPR038492">
    <property type="entry name" value="GBBH-like_N_sf"/>
</dbReference>
<dbReference type="InterPro" id="IPR037185">
    <property type="entry name" value="EmrE-like"/>
</dbReference>
<comment type="caution">
    <text evidence="20">The sequence shown here is derived from an EMBL/GenBank/DDBJ whole genome shotgun (WGS) entry which is preliminary data.</text>
</comment>
<feature type="transmembrane region" description="Helical" evidence="17">
    <location>
        <begin position="848"/>
        <end position="865"/>
    </location>
</feature>
<keyword evidence="9" id="KW-0547">Nucleotide-binding</keyword>
<dbReference type="Pfam" id="PF00406">
    <property type="entry name" value="ADK"/>
    <property type="match status" value="1"/>
</dbReference>
<dbReference type="SUPFAM" id="SSF54637">
    <property type="entry name" value="Thioesterase/thiol ester dehydrase-isomerase"/>
    <property type="match status" value="1"/>
</dbReference>
<evidence type="ECO:0000259" key="18">
    <source>
        <dbReference type="Pfam" id="PF00155"/>
    </source>
</evidence>
<dbReference type="PROSITE" id="PS00113">
    <property type="entry name" value="ADENYLATE_KINASE"/>
    <property type="match status" value="1"/>
</dbReference>
<reference evidence="20 21" key="1">
    <citation type="submission" date="2024-02" db="EMBL/GenBank/DDBJ databases">
        <authorList>
            <person name="Chen Y."/>
            <person name="Shah S."/>
            <person name="Dougan E. K."/>
            <person name="Thang M."/>
            <person name="Chan C."/>
        </authorList>
    </citation>
    <scope>NUCLEOTIDE SEQUENCE [LARGE SCALE GENOMIC DNA]</scope>
</reference>
<name>A0ABP0QX55_9DINO</name>
<dbReference type="Gene3D" id="3.40.50.300">
    <property type="entry name" value="P-loop containing nucleotide triphosphate hydrolases"/>
    <property type="match status" value="1"/>
</dbReference>
<keyword evidence="13" id="KW-0560">Oxidoreductase</keyword>
<dbReference type="InterPro" id="IPR029069">
    <property type="entry name" value="HotDog_dom_sf"/>
</dbReference>
<dbReference type="InterPro" id="IPR033690">
    <property type="entry name" value="Adenylat_kinase_CS"/>
</dbReference>
<feature type="compositionally biased region" description="Basic and acidic residues" evidence="16">
    <location>
        <begin position="525"/>
        <end position="536"/>
    </location>
</feature>
<evidence type="ECO:0000256" key="5">
    <source>
        <dbReference type="ARBA" id="ARBA00022448"/>
    </source>
</evidence>
<dbReference type="Pfam" id="PF02668">
    <property type="entry name" value="TauD"/>
    <property type="match status" value="1"/>
</dbReference>
<dbReference type="SUPFAM" id="SSF52540">
    <property type="entry name" value="P-loop containing nucleoside triphosphate hydrolases"/>
    <property type="match status" value="1"/>
</dbReference>
<evidence type="ECO:0000256" key="7">
    <source>
        <dbReference type="ARBA" id="ARBA00022692"/>
    </source>
</evidence>
<keyword evidence="21" id="KW-1185">Reference proteome</keyword>
<dbReference type="PANTHER" id="PTHR43510:SF1">
    <property type="entry name" value="AMINOTRANSFERASE FUNCTION, HYPOTHETICAL (EUROFUNG)"/>
    <property type="match status" value="1"/>
</dbReference>
<keyword evidence="11" id="KW-0663">Pyridoxal phosphate</keyword>
<dbReference type="CDD" id="cd00609">
    <property type="entry name" value="AAT_like"/>
    <property type="match status" value="1"/>
</dbReference>
<proteinExistence type="inferred from homology"/>
<dbReference type="SUPFAM" id="SSF51197">
    <property type="entry name" value="Clavaminate synthase-like"/>
    <property type="match status" value="1"/>
</dbReference>
<evidence type="ECO:0000256" key="3">
    <source>
        <dbReference type="ARBA" id="ARBA00007441"/>
    </source>
</evidence>
<dbReference type="SUPFAM" id="SSF53383">
    <property type="entry name" value="PLP-dependent transferases"/>
    <property type="match status" value="1"/>
</dbReference>
<feature type="domain" description="TauD/TfdA-like" evidence="19">
    <location>
        <begin position="1599"/>
        <end position="1848"/>
    </location>
</feature>
<dbReference type="CDD" id="cd01428">
    <property type="entry name" value="ADK"/>
    <property type="match status" value="1"/>
</dbReference>
<accession>A0ABP0QX55</accession>
<evidence type="ECO:0000256" key="11">
    <source>
        <dbReference type="ARBA" id="ARBA00022898"/>
    </source>
</evidence>
<feature type="transmembrane region" description="Helical" evidence="17">
    <location>
        <begin position="1072"/>
        <end position="1104"/>
    </location>
</feature>
<evidence type="ECO:0000259" key="19">
    <source>
        <dbReference type="Pfam" id="PF02668"/>
    </source>
</evidence>
<dbReference type="PANTHER" id="PTHR43510">
    <property type="entry name" value="AMINOTRANSFERASE FUNCTION, HYPOTHETICAL (EUROFUNG)"/>
    <property type="match status" value="1"/>
</dbReference>
<comment type="similarity">
    <text evidence="4">Belongs to the gamma-BBH/TMLD family.</text>
</comment>
<dbReference type="InterPro" id="IPR000850">
    <property type="entry name" value="Adenylat/UMP-CMP_kin"/>
</dbReference>
<dbReference type="Gene3D" id="3.90.1150.10">
    <property type="entry name" value="Aspartate Aminotransferase, domain 1"/>
    <property type="match status" value="1"/>
</dbReference>
<comment type="cofactor">
    <cofactor evidence="1">
        <name>Fe(2+)</name>
        <dbReference type="ChEBI" id="CHEBI:29033"/>
    </cofactor>
</comment>
<evidence type="ECO:0000256" key="14">
    <source>
        <dbReference type="ARBA" id="ARBA00023004"/>
    </source>
</evidence>
<keyword evidence="10" id="KW-0418">Kinase</keyword>
<gene>
    <name evidence="20" type="ORF">SCF082_LOCUS43377</name>
</gene>
<sequence length="2367" mass="259608">MADTSLCGVQPSLLERFFAKYEFTCRYQLSCSNCESWTTKEVLEESDVECQDLWDNASLGYTETLGHPKLLEAIWHCYRPALEDRCRKRSITLPASLCEQQVVNITVCVPVEGIYIAMSQLLGPKDVVIAMTPAYQALTEIARSRSCELWPWTPQWEEGDFWNFRLEDLKALLQKCHNMGKVLKMLIINSPHNPTGVVFNQSDLDQIFQWLEDLQQEEMPILFSDEMYSALMRDAPTNVGRPNAIVLSGLSKPFGMPGLRMGWLIMENRAHFEKVIALRDYTTLCMPVHSEILSIITLRNAASFLRRNQAICKENYRILQDFLLRMPDWFYPLEQQHQCTLEWCASTVFPRLKMPGKLQGQLLAQLSTPTLLAEHLASEYGVCMIVSDLFEFHCPCVRFGLGLKSFPESLEALEKALQDLGFRAQAHVTLVLSALDEVKKHVEVPCSASRDELNKPRHELDIEMKGSPDLGVHHLAVKITTLPLNERERGCQNALAKEQQALSEAHLLELKAEKKRLEVLSKSQGKEIDRLSRQSRDPGGAEGGEAMDGHERNAMDGHLTGLAKQGFRWGGKGTQAGYLADRYGLIHISMGDLLRARAKFLPQLAQEISEGRLVPDDTVVSVLKERLAEHDCFSRGVLLDGFPRTRTQAEALRLAGVEISAVIHLEVADDVVINRIAGRRIDPLSGKIYHVKDNPPPAEIMGRVIQREDDTPEKIRRRLVTYHQERDAILDFCRDRVRTIHVGGGAPDALPADVRSRVVFDEVRKAVEGDTYWGSMIRSELIAKVPILMVFGGCMGAIVAMEVVLKGDPKSGNLLTLTAVLMVLFQSIPGRLTRHGLKPLAAPWRSHGTFAALWVSMSVLANYAFAYKISVAIFTLIRSCNIIATVLLGFLVFGQRFSVEQLACVVAVTLGIFLASMGEMKTLQSPSCDGTGCGTTASAEIGSTSEVDIGTWLIGLGMLAFVQLLQGFLGNVQSNYYRIYKDLAPKNELCDEFLFTSHIVALAPLFFLKEDIMAAAESAWFSEPLPLVPVPSRLAWLFINNVSQTICLKGVFRTSACVSPLALTIILSVRKFLSVVVSIVIFSNPWTILHSIATVLIFGGAFAYSQAPEARTAFECGTSSTTLVSAARFFQHSRYRLLQNGCLADAATAAGRVLLRSQLLHLHGQLQPLVQYELRTWLEEVGPHSVVVGHTISERPDGEAPVDLCHAWATLVFVDAHGLVMDVPKGSQLKELAMPSRDTQHGAPLVRSLEDPKDRIGEVPVNCWSHQSIVAAVDLDMDGRVHEAACLAHMDRWRFWVAKHNGYPVEMKDRVLQARVSGAYVSYLGLVGAGDSIQVRSWLRTSTQEGTIVAAFEVQGGRDEGSDTETGATSAGGMWDVGRLLEKMAHPQDLRLQRDGTAFGDRVDAEGFTLSGLLKVRPLLLGKPKSTIAAVHAAVAPFEGAKCVAASLMNMGKQIQVGFSDGSAFELHGLWLRDACRDALVVSQQAGERYLDKIAFSPEGRHSPGEVKEAKICDDGLEVTWRGDPQLGEASSHFSSGFLRMYAPIAGKVLEGQRHHPRHEDFRWLRGYSGFAGAPAPDLSMKKLWKNQVGVLDPFEHRDYHAVRHSDSGNLEMMQAVMQHGAIILDNVPPSEDSSVLLDFANNCLGGMQKDPARDEPNWVIKQKAGAVSVSYAQDTRLNNHTDQSVPAHGIPALLLVINYVEGSGANTLVDGYAVAEALRERHPQAFQMLASYGNCQERDFVKSRVDSSQTGTQSMLLATRSPIIQTDEQGNLIRVQFNEVFRTPSTVPYEKFEAWYQAYLLWNELIHAPEFEVEVPISQGSMLILDNWRVLHGRAGGKSSPNRVIMGGTVVREGFHSKAVQLMGGFYPPEEAPAAPATPTVPKMPQMSVESVESVKIPALTGDFGDQEPAKAASVTTAPSVVLHGPSFQVGTGCSQKLSHVAIAAGIPRPQLRLYFEACDKEPVAVVAVDLISSTSSTAVGEKLKDWMCQVDSSSCLSAIQSLEGHTAQAKVETMEGLVGKGVCTGEGVVSSPEKGATSAEECRLACKGKIEKNAADESFDTCTGWDAKGASCVTYGAWPVKKADPSAGPDASCYSMSVGRRLGQLEAPKEEVDLDFFAELLSNSEGSSHLNLVSAVPSCFQSFSWYGLNAPIEVPSKSLEMIKHMVRKEAKLFRPLAASESQHAVKVLVQPACFQDCSGQLLGACQKQSAILQELIAEAKAETKTPALKQHYYEPMPSPETRGGNMMFTLMGESAYAEVFSERDGVWAWSLIFGAASLALGFLVAAGCIGWCTYRPAPPQADPSKVVARLLYEGPEGEREVLLEPAAFRTSTTLPTDPGITKVDMSGAQKSGFFSYMGGSQAAGP</sequence>
<feature type="transmembrane region" description="Helical" evidence="17">
    <location>
        <begin position="2268"/>
        <end position="2296"/>
    </location>
</feature>
<dbReference type="InterPro" id="IPR027417">
    <property type="entry name" value="P-loop_NTPase"/>
</dbReference>
<dbReference type="InterPro" id="IPR015424">
    <property type="entry name" value="PyrdxlP-dep_Trfase"/>
</dbReference>
<evidence type="ECO:0000256" key="9">
    <source>
        <dbReference type="ARBA" id="ARBA00022741"/>
    </source>
</evidence>
<dbReference type="Proteomes" id="UP001642464">
    <property type="component" value="Unassembled WGS sequence"/>
</dbReference>
<dbReference type="PRINTS" id="PR00094">
    <property type="entry name" value="ADENYLTKNASE"/>
</dbReference>
<evidence type="ECO:0000256" key="15">
    <source>
        <dbReference type="ARBA" id="ARBA00023136"/>
    </source>
</evidence>
<dbReference type="InterPro" id="IPR013657">
    <property type="entry name" value="SCL35B1-4/HUT1"/>
</dbReference>
<evidence type="ECO:0000256" key="1">
    <source>
        <dbReference type="ARBA" id="ARBA00001954"/>
    </source>
</evidence>
<dbReference type="Pfam" id="PF08449">
    <property type="entry name" value="UAA"/>
    <property type="match status" value="1"/>
</dbReference>
<keyword evidence="12 17" id="KW-1133">Transmembrane helix</keyword>
<organism evidence="20 21">
    <name type="scientific">Durusdinium trenchii</name>
    <dbReference type="NCBI Taxonomy" id="1381693"/>
    <lineage>
        <taxon>Eukaryota</taxon>
        <taxon>Sar</taxon>
        <taxon>Alveolata</taxon>
        <taxon>Dinophyceae</taxon>
        <taxon>Suessiales</taxon>
        <taxon>Symbiodiniaceae</taxon>
        <taxon>Durusdinium</taxon>
    </lineage>
</organism>
<evidence type="ECO:0000256" key="17">
    <source>
        <dbReference type="SAM" id="Phobius"/>
    </source>
</evidence>
<dbReference type="InterPro" id="IPR015421">
    <property type="entry name" value="PyrdxlP-dep_Trfase_major"/>
</dbReference>
<keyword evidence="8" id="KW-0479">Metal-binding</keyword>
<feature type="transmembrane region" description="Helical" evidence="17">
    <location>
        <begin position="812"/>
        <end position="828"/>
    </location>
</feature>
<dbReference type="Gene3D" id="3.40.640.10">
    <property type="entry name" value="Type I PLP-dependent aspartate aminotransferase-like (Major domain)"/>
    <property type="match status" value="1"/>
</dbReference>
<keyword evidence="6" id="KW-0808">Transferase</keyword>
<feature type="transmembrane region" description="Helical" evidence="17">
    <location>
        <begin position="785"/>
        <end position="805"/>
    </location>
</feature>
<dbReference type="Gene3D" id="3.60.130.10">
    <property type="entry name" value="Clavaminate synthase-like"/>
    <property type="match status" value="1"/>
</dbReference>
<dbReference type="InterPro" id="IPR015422">
    <property type="entry name" value="PyrdxlP-dep_Trfase_small"/>
</dbReference>
<dbReference type="PROSITE" id="PS00105">
    <property type="entry name" value="AA_TRANSFER_CLASS_1"/>
    <property type="match status" value="1"/>
</dbReference>
<evidence type="ECO:0000256" key="8">
    <source>
        <dbReference type="ARBA" id="ARBA00022723"/>
    </source>
</evidence>
<evidence type="ECO:0000313" key="20">
    <source>
        <dbReference type="EMBL" id="CAK9092153.1"/>
    </source>
</evidence>
<evidence type="ECO:0000256" key="4">
    <source>
        <dbReference type="ARBA" id="ARBA00008654"/>
    </source>
</evidence>
<comment type="similarity">
    <text evidence="3">Belongs to the class-I pyridoxal-phosphate-dependent aminotransferase family.</text>
</comment>
<feature type="region of interest" description="Disordered" evidence="16">
    <location>
        <begin position="525"/>
        <end position="553"/>
    </location>
</feature>
<dbReference type="InterPro" id="IPR004838">
    <property type="entry name" value="NHTrfase_class1_PyrdxlP-BS"/>
</dbReference>
<keyword evidence="14" id="KW-0408">Iron</keyword>
<evidence type="ECO:0000313" key="21">
    <source>
        <dbReference type="Proteomes" id="UP001642464"/>
    </source>
</evidence>
<feature type="domain" description="Aminotransferase class I/classII large" evidence="18">
    <location>
        <begin position="59"/>
        <end position="319"/>
    </location>
</feature>
<evidence type="ECO:0000256" key="6">
    <source>
        <dbReference type="ARBA" id="ARBA00022679"/>
    </source>
</evidence>
<dbReference type="Gene3D" id="3.30.2020.30">
    <property type="match status" value="1"/>
</dbReference>
<protein>
    <submittedName>
        <fullName evidence="20">UDP-xylose and UDP-N-acetylglucosamine transporter (Solute carrier family 35 member B4) (YEA4 homolog)</fullName>
    </submittedName>
</protein>
<dbReference type="EMBL" id="CAXAMM010040263">
    <property type="protein sequence ID" value="CAK9092153.1"/>
    <property type="molecule type" value="Genomic_DNA"/>
</dbReference>
<keyword evidence="15 17" id="KW-0472">Membrane</keyword>
<dbReference type="SUPFAM" id="SSF103481">
    <property type="entry name" value="Multidrug resistance efflux transporter EmrE"/>
    <property type="match status" value="1"/>
</dbReference>
<evidence type="ECO:0000256" key="13">
    <source>
        <dbReference type="ARBA" id="ARBA00023002"/>
    </source>
</evidence>
<dbReference type="InterPro" id="IPR042098">
    <property type="entry name" value="TauD-like_sf"/>
</dbReference>
<feature type="transmembrane region" description="Helical" evidence="17">
    <location>
        <begin position="872"/>
        <end position="893"/>
    </location>
</feature>
<dbReference type="HAMAP" id="MF_00235">
    <property type="entry name" value="Adenylate_kinase_Adk"/>
    <property type="match status" value="1"/>
</dbReference>
<evidence type="ECO:0000256" key="12">
    <source>
        <dbReference type="ARBA" id="ARBA00022989"/>
    </source>
</evidence>
<evidence type="ECO:0000256" key="2">
    <source>
        <dbReference type="ARBA" id="ARBA00004141"/>
    </source>
</evidence>
<dbReference type="InterPro" id="IPR004839">
    <property type="entry name" value="Aminotransferase_I/II_large"/>
</dbReference>
<keyword evidence="7 17" id="KW-0812">Transmembrane</keyword>
<evidence type="ECO:0000256" key="16">
    <source>
        <dbReference type="SAM" id="MobiDB-lite"/>
    </source>
</evidence>
<dbReference type="Pfam" id="PF00155">
    <property type="entry name" value="Aminotran_1_2"/>
    <property type="match status" value="1"/>
</dbReference>